<keyword evidence="5" id="KW-0808">Transferase</keyword>
<dbReference type="PROSITE" id="PS50089">
    <property type="entry name" value="ZF_RING_2"/>
    <property type="match status" value="1"/>
</dbReference>
<keyword evidence="13" id="KW-1133">Transmembrane helix</keyword>
<organism evidence="15 16">
    <name type="scientific">Adiantum capillus-veneris</name>
    <name type="common">Maidenhair fern</name>
    <dbReference type="NCBI Taxonomy" id="13818"/>
    <lineage>
        <taxon>Eukaryota</taxon>
        <taxon>Viridiplantae</taxon>
        <taxon>Streptophyta</taxon>
        <taxon>Embryophyta</taxon>
        <taxon>Tracheophyta</taxon>
        <taxon>Polypodiopsida</taxon>
        <taxon>Polypodiidae</taxon>
        <taxon>Polypodiales</taxon>
        <taxon>Pteridineae</taxon>
        <taxon>Pteridaceae</taxon>
        <taxon>Vittarioideae</taxon>
        <taxon>Adiantum</taxon>
    </lineage>
</organism>
<dbReference type="EMBL" id="JABFUD020000016">
    <property type="protein sequence ID" value="KAI5068850.1"/>
    <property type="molecule type" value="Genomic_DNA"/>
</dbReference>
<dbReference type="OrthoDB" id="6270329at2759"/>
<comment type="pathway">
    <text evidence="3">Protein modification; protein ubiquitination.</text>
</comment>
<feature type="domain" description="RING-type" evidence="14">
    <location>
        <begin position="64"/>
        <end position="105"/>
    </location>
</feature>
<evidence type="ECO:0000256" key="6">
    <source>
        <dbReference type="ARBA" id="ARBA00022723"/>
    </source>
</evidence>
<evidence type="ECO:0000256" key="3">
    <source>
        <dbReference type="ARBA" id="ARBA00004906"/>
    </source>
</evidence>
<dbReference type="GO" id="GO:0008270">
    <property type="term" value="F:zinc ion binding"/>
    <property type="evidence" value="ECO:0007669"/>
    <property type="project" value="UniProtKB-KW"/>
</dbReference>
<dbReference type="InterPro" id="IPR001841">
    <property type="entry name" value="Znf_RING"/>
</dbReference>
<evidence type="ECO:0000256" key="5">
    <source>
        <dbReference type="ARBA" id="ARBA00022679"/>
    </source>
</evidence>
<dbReference type="EC" id="2.3.2.27" evidence="4"/>
<evidence type="ECO:0000256" key="12">
    <source>
        <dbReference type="SAM" id="MobiDB-lite"/>
    </source>
</evidence>
<evidence type="ECO:0000256" key="10">
    <source>
        <dbReference type="ARBA" id="ARBA00023136"/>
    </source>
</evidence>
<dbReference type="Pfam" id="PF00097">
    <property type="entry name" value="zf-C3HC4"/>
    <property type="match status" value="1"/>
</dbReference>
<accession>A0A9D4UJ82</accession>
<evidence type="ECO:0000256" key="8">
    <source>
        <dbReference type="ARBA" id="ARBA00022786"/>
    </source>
</evidence>
<dbReference type="AlphaFoldDB" id="A0A9D4UJ82"/>
<dbReference type="PROSITE" id="PS00518">
    <property type="entry name" value="ZF_RING_1"/>
    <property type="match status" value="1"/>
</dbReference>
<dbReference type="SMART" id="SM00184">
    <property type="entry name" value="RING"/>
    <property type="match status" value="1"/>
</dbReference>
<dbReference type="InterPro" id="IPR017907">
    <property type="entry name" value="Znf_RING_CS"/>
</dbReference>
<comment type="subcellular location">
    <subcellularLocation>
        <location evidence="2">Endomembrane system</location>
    </subcellularLocation>
</comment>
<dbReference type="CDD" id="cd16534">
    <property type="entry name" value="RING-HC_RNF5-like"/>
    <property type="match status" value="1"/>
</dbReference>
<dbReference type="GO" id="GO:0005783">
    <property type="term" value="C:endoplasmic reticulum"/>
    <property type="evidence" value="ECO:0007669"/>
    <property type="project" value="InterPro"/>
</dbReference>
<evidence type="ECO:0000259" key="14">
    <source>
        <dbReference type="PROSITE" id="PS50089"/>
    </source>
</evidence>
<evidence type="ECO:0000256" key="13">
    <source>
        <dbReference type="SAM" id="Phobius"/>
    </source>
</evidence>
<name>A0A9D4UJ82_ADICA</name>
<evidence type="ECO:0000313" key="16">
    <source>
        <dbReference type="Proteomes" id="UP000886520"/>
    </source>
</evidence>
<keyword evidence="6" id="KW-0479">Metal-binding</keyword>
<keyword evidence="9" id="KW-0862">Zinc</keyword>
<feature type="transmembrane region" description="Helical" evidence="13">
    <location>
        <begin position="225"/>
        <end position="244"/>
    </location>
</feature>
<keyword evidence="7 11" id="KW-0863">Zinc-finger</keyword>
<evidence type="ECO:0000256" key="9">
    <source>
        <dbReference type="ARBA" id="ARBA00022833"/>
    </source>
</evidence>
<protein>
    <recommendedName>
        <fullName evidence="4">RING-type E3 ubiquitin transferase</fullName>
        <ecNumber evidence="4">2.3.2.27</ecNumber>
    </recommendedName>
</protein>
<evidence type="ECO:0000313" key="15">
    <source>
        <dbReference type="EMBL" id="KAI5068850.1"/>
    </source>
</evidence>
<evidence type="ECO:0000256" key="11">
    <source>
        <dbReference type="PROSITE-ProRule" id="PRU00175"/>
    </source>
</evidence>
<feature type="region of interest" description="Disordered" evidence="12">
    <location>
        <begin position="1"/>
        <end position="31"/>
    </location>
</feature>
<reference evidence="15" key="1">
    <citation type="submission" date="2021-01" db="EMBL/GenBank/DDBJ databases">
        <title>Adiantum capillus-veneris genome.</title>
        <authorList>
            <person name="Fang Y."/>
            <person name="Liao Q."/>
        </authorList>
    </citation>
    <scope>NUCLEOTIDE SEQUENCE</scope>
    <source>
        <strain evidence="15">H3</strain>
        <tissue evidence="15">Leaf</tissue>
    </source>
</reference>
<dbReference type="InterPro" id="IPR018957">
    <property type="entry name" value="Znf_C3HC4_RING-type"/>
</dbReference>
<dbReference type="GO" id="GO:0061630">
    <property type="term" value="F:ubiquitin protein ligase activity"/>
    <property type="evidence" value="ECO:0007669"/>
    <property type="project" value="UniProtKB-EC"/>
</dbReference>
<evidence type="ECO:0000256" key="1">
    <source>
        <dbReference type="ARBA" id="ARBA00000900"/>
    </source>
</evidence>
<keyword evidence="13" id="KW-0812">Transmembrane</keyword>
<dbReference type="Proteomes" id="UP000886520">
    <property type="component" value="Chromosome 16"/>
</dbReference>
<dbReference type="PANTHER" id="PTHR12313">
    <property type="entry name" value="E3 UBIQUITIN-PROTEIN LIGASE RNF5-RELATED"/>
    <property type="match status" value="1"/>
</dbReference>
<dbReference type="InterPro" id="IPR045103">
    <property type="entry name" value="RNF5/RNF185-like"/>
</dbReference>
<keyword evidence="8" id="KW-0833">Ubl conjugation pathway</keyword>
<comment type="catalytic activity">
    <reaction evidence="1">
        <text>S-ubiquitinyl-[E2 ubiquitin-conjugating enzyme]-L-cysteine + [acceptor protein]-L-lysine = [E2 ubiquitin-conjugating enzyme]-L-cysteine + N(6)-ubiquitinyl-[acceptor protein]-L-lysine.</text>
        <dbReference type="EC" id="2.3.2.27"/>
    </reaction>
</comment>
<comment type="caution">
    <text evidence="15">The sequence shown here is derived from an EMBL/GenBank/DDBJ whole genome shotgun (WGS) entry which is preliminary data.</text>
</comment>
<evidence type="ECO:0000256" key="2">
    <source>
        <dbReference type="ARBA" id="ARBA00004308"/>
    </source>
</evidence>
<dbReference type="SUPFAM" id="SSF57850">
    <property type="entry name" value="RING/U-box"/>
    <property type="match status" value="1"/>
</dbReference>
<dbReference type="InterPro" id="IPR013083">
    <property type="entry name" value="Znf_RING/FYVE/PHD"/>
</dbReference>
<sequence>MMRSHEHLQAGSANIGSTASRAETSPCTPLHASHDHHDFACTEEAHLQQSTFTGAGGATQNFECGICLDVCYDPVVTMCGHLFCWPCLYHWLSLHSACSECPVCKKQLQQNMVIPLYGHGKVACPEFLADRFPGVRIPCRPSSPTVQTNASHEPLVTSAMITHGSDLAHIVNVPSSNLGCWRNIAVLQLQAFMSLLPAWMDGRFEPGTGIPVVAERRRFNNEKEFALHWAFIIFAIFATLGFTLC</sequence>
<proteinExistence type="predicted"/>
<evidence type="ECO:0000256" key="7">
    <source>
        <dbReference type="ARBA" id="ARBA00022771"/>
    </source>
</evidence>
<keyword evidence="10 13" id="KW-0472">Membrane</keyword>
<dbReference type="GO" id="GO:0006511">
    <property type="term" value="P:ubiquitin-dependent protein catabolic process"/>
    <property type="evidence" value="ECO:0007669"/>
    <property type="project" value="InterPro"/>
</dbReference>
<evidence type="ECO:0000256" key="4">
    <source>
        <dbReference type="ARBA" id="ARBA00012483"/>
    </source>
</evidence>
<feature type="compositionally biased region" description="Polar residues" evidence="12">
    <location>
        <begin position="11"/>
        <end position="27"/>
    </location>
</feature>
<dbReference type="Gene3D" id="3.30.40.10">
    <property type="entry name" value="Zinc/RING finger domain, C3HC4 (zinc finger)"/>
    <property type="match status" value="1"/>
</dbReference>
<keyword evidence="16" id="KW-1185">Reference proteome</keyword>
<gene>
    <name evidence="15" type="ORF">GOP47_0017195</name>
</gene>